<gene>
    <name evidence="4" type="ORF">S03H2_20801</name>
</gene>
<feature type="non-terminal residue" evidence="4">
    <location>
        <position position="283"/>
    </location>
</feature>
<dbReference type="SMART" id="SM00839">
    <property type="entry name" value="ELFV_dehydrog"/>
    <property type="match status" value="1"/>
</dbReference>
<evidence type="ECO:0000256" key="1">
    <source>
        <dbReference type="ARBA" id="ARBA00006382"/>
    </source>
</evidence>
<dbReference type="Gene3D" id="3.40.50.10860">
    <property type="entry name" value="Leucine Dehydrogenase, chain A, domain 1"/>
    <property type="match status" value="1"/>
</dbReference>
<reference evidence="4" key="1">
    <citation type="journal article" date="2014" name="Front. Microbiol.">
        <title>High frequency of phylogenetically diverse reductive dehalogenase-homologous genes in deep subseafloor sedimentary metagenomes.</title>
        <authorList>
            <person name="Kawai M."/>
            <person name="Futagami T."/>
            <person name="Toyoda A."/>
            <person name="Takaki Y."/>
            <person name="Nishi S."/>
            <person name="Hori S."/>
            <person name="Arai W."/>
            <person name="Tsubouchi T."/>
            <person name="Morono Y."/>
            <person name="Uchiyama I."/>
            <person name="Ito T."/>
            <person name="Fujiyama A."/>
            <person name="Inagaki F."/>
            <person name="Takami H."/>
        </authorList>
    </citation>
    <scope>NUCLEOTIDE SEQUENCE</scope>
    <source>
        <strain evidence="4">Expedition CK06-06</strain>
    </source>
</reference>
<dbReference type="InterPro" id="IPR006096">
    <property type="entry name" value="Glu/Leu/Phe/Val/Trp_DH_C"/>
</dbReference>
<protein>
    <recommendedName>
        <fullName evidence="3">Glutamate/phenylalanine/leucine/valine/L-tryptophan dehydrogenase C-terminal domain-containing protein</fullName>
    </recommendedName>
</protein>
<dbReference type="InterPro" id="IPR036291">
    <property type="entry name" value="NAD(P)-bd_dom_sf"/>
</dbReference>
<dbReference type="PANTHER" id="PTHR11606">
    <property type="entry name" value="GLUTAMATE DEHYDROGENASE"/>
    <property type="match status" value="1"/>
</dbReference>
<dbReference type="InterPro" id="IPR006095">
    <property type="entry name" value="Glu/Leu/Phe/Val/Trp_DH"/>
</dbReference>
<dbReference type="Pfam" id="PF02812">
    <property type="entry name" value="ELFV_dehydrog_N"/>
    <property type="match status" value="1"/>
</dbReference>
<dbReference type="CDD" id="cd01076">
    <property type="entry name" value="NAD_bind_1_Glu_DH"/>
    <property type="match status" value="1"/>
</dbReference>
<name>X1GEL1_9ZZZZ</name>
<comment type="similarity">
    <text evidence="1">Belongs to the Glu/Leu/Phe/Val dehydrogenases family.</text>
</comment>
<dbReference type="EMBL" id="BARU01011006">
    <property type="protein sequence ID" value="GAH40024.1"/>
    <property type="molecule type" value="Genomic_DNA"/>
</dbReference>
<dbReference type="PANTHER" id="PTHR11606:SF13">
    <property type="entry name" value="GLUTAMATE DEHYDROGENASE 1, MITOCHONDRIAL"/>
    <property type="match status" value="1"/>
</dbReference>
<dbReference type="GO" id="GO:0006538">
    <property type="term" value="P:L-glutamate catabolic process"/>
    <property type="evidence" value="ECO:0007669"/>
    <property type="project" value="TreeGrafter"/>
</dbReference>
<proteinExistence type="inferred from homology"/>
<sequence length="283" mass="29767">DITLDQTRALAAQMTMKAAVVNVPYGGAKGAIICNPKLMSQSELERLTRRYACEISLLIGPESDIPAPEVGTNPQTMAWIMDTYSMAKGYSIPTVVTGKPIEIGGSKGRLEATGHGCMISAKLAAKQRHLSLRVATVAIQGAGNVASSAAKQLAREGCQIIAMSDSTGGAYNPQGLDIESLLNYKKETGSVIGFPGTDIITNADLLALPCDILMAAATERQITADNAAQVKAKIVVEGANVPTTPKASKILYDNGVFVVPDILASTGGLIISYFEWVQNIQSL</sequence>
<dbReference type="Gene3D" id="3.40.50.720">
    <property type="entry name" value="NAD(P)-binding Rossmann-like Domain"/>
    <property type="match status" value="1"/>
</dbReference>
<dbReference type="InterPro" id="IPR033922">
    <property type="entry name" value="NAD_bind_Glu_DH"/>
</dbReference>
<feature type="non-terminal residue" evidence="4">
    <location>
        <position position="1"/>
    </location>
</feature>
<accession>X1GEL1</accession>
<dbReference type="PRINTS" id="PR00082">
    <property type="entry name" value="GLFDHDRGNASE"/>
</dbReference>
<dbReference type="Pfam" id="PF00208">
    <property type="entry name" value="ELFV_dehydrog"/>
    <property type="match status" value="1"/>
</dbReference>
<keyword evidence="2" id="KW-0560">Oxidoreductase</keyword>
<dbReference type="InterPro" id="IPR006097">
    <property type="entry name" value="Glu/Leu/Phe/Val/Trp_DH_dimer"/>
</dbReference>
<dbReference type="GO" id="GO:0004352">
    <property type="term" value="F:glutamate dehydrogenase (NAD+) activity"/>
    <property type="evidence" value="ECO:0007669"/>
    <property type="project" value="TreeGrafter"/>
</dbReference>
<dbReference type="InterPro" id="IPR046346">
    <property type="entry name" value="Aminoacid_DH-like_N_sf"/>
</dbReference>
<dbReference type="SUPFAM" id="SSF51735">
    <property type="entry name" value="NAD(P)-binding Rossmann-fold domains"/>
    <property type="match status" value="1"/>
</dbReference>
<dbReference type="SUPFAM" id="SSF53223">
    <property type="entry name" value="Aminoacid dehydrogenase-like, N-terminal domain"/>
    <property type="match status" value="1"/>
</dbReference>
<feature type="domain" description="Glutamate/phenylalanine/leucine/valine/L-tryptophan dehydrogenase C-terminal" evidence="3">
    <location>
        <begin position="106"/>
        <end position="282"/>
    </location>
</feature>
<evidence type="ECO:0000313" key="4">
    <source>
        <dbReference type="EMBL" id="GAH40024.1"/>
    </source>
</evidence>
<dbReference type="AlphaFoldDB" id="X1GEL1"/>
<organism evidence="4">
    <name type="scientific">marine sediment metagenome</name>
    <dbReference type="NCBI Taxonomy" id="412755"/>
    <lineage>
        <taxon>unclassified sequences</taxon>
        <taxon>metagenomes</taxon>
        <taxon>ecological metagenomes</taxon>
    </lineage>
</organism>
<evidence type="ECO:0000256" key="2">
    <source>
        <dbReference type="ARBA" id="ARBA00023002"/>
    </source>
</evidence>
<evidence type="ECO:0000259" key="3">
    <source>
        <dbReference type="SMART" id="SM00839"/>
    </source>
</evidence>
<comment type="caution">
    <text evidence="4">The sequence shown here is derived from an EMBL/GenBank/DDBJ whole genome shotgun (WGS) entry which is preliminary data.</text>
</comment>